<evidence type="ECO:0000313" key="2">
    <source>
        <dbReference type="WBParaSite" id="SMUV_0000469401-mRNA-1"/>
    </source>
</evidence>
<organism evidence="1 2">
    <name type="scientific">Syphacia muris</name>
    <dbReference type="NCBI Taxonomy" id="451379"/>
    <lineage>
        <taxon>Eukaryota</taxon>
        <taxon>Metazoa</taxon>
        <taxon>Ecdysozoa</taxon>
        <taxon>Nematoda</taxon>
        <taxon>Chromadorea</taxon>
        <taxon>Rhabditida</taxon>
        <taxon>Spirurina</taxon>
        <taxon>Oxyuridomorpha</taxon>
        <taxon>Oxyuroidea</taxon>
        <taxon>Oxyuridae</taxon>
        <taxon>Syphacia</taxon>
    </lineage>
</organism>
<name>A0A0N5AJP9_9BILA</name>
<accession>A0A0N5AJP9</accession>
<evidence type="ECO:0000313" key="1">
    <source>
        <dbReference type="Proteomes" id="UP000046393"/>
    </source>
</evidence>
<protein>
    <submittedName>
        <fullName evidence="2">Transposase</fullName>
    </submittedName>
</protein>
<proteinExistence type="predicted"/>
<dbReference type="Proteomes" id="UP000046393">
    <property type="component" value="Unplaced"/>
</dbReference>
<sequence>MKEKTLILTRQCVKYHVRYRSGQQKAKYRYRIRYETIQNAANLGKGRNSYWTDIEDKNVGKASIQAEQPEQVGF</sequence>
<keyword evidence="1" id="KW-1185">Reference proteome</keyword>
<dbReference type="WBParaSite" id="SMUV_0000469401-mRNA-1">
    <property type="protein sequence ID" value="SMUV_0000469401-mRNA-1"/>
    <property type="gene ID" value="SMUV_0000469401"/>
</dbReference>
<dbReference type="AlphaFoldDB" id="A0A0N5AJP9"/>
<reference evidence="2" key="1">
    <citation type="submission" date="2017-02" db="UniProtKB">
        <authorList>
            <consortium name="WormBaseParasite"/>
        </authorList>
    </citation>
    <scope>IDENTIFICATION</scope>
</reference>